<evidence type="ECO:0000256" key="3">
    <source>
        <dbReference type="PIRNR" id="PIRNR001365"/>
    </source>
</evidence>
<dbReference type="PANTHER" id="PTHR12128:SF66">
    <property type="entry name" value="4-HYDROXY-2-OXOGLUTARATE ALDOLASE, MITOCHONDRIAL"/>
    <property type="match status" value="1"/>
</dbReference>
<dbReference type="EMBL" id="JAAXLS010000020">
    <property type="protein sequence ID" value="NKQ56123.1"/>
    <property type="molecule type" value="Genomic_DNA"/>
</dbReference>
<protein>
    <submittedName>
        <fullName evidence="4">Dihydrodipicolinate synthase family protein</fullName>
    </submittedName>
</protein>
<dbReference type="CDD" id="cd00408">
    <property type="entry name" value="DHDPS-like"/>
    <property type="match status" value="1"/>
</dbReference>
<dbReference type="Proteomes" id="UP000715441">
    <property type="component" value="Unassembled WGS sequence"/>
</dbReference>
<dbReference type="PIRSF" id="PIRSF001365">
    <property type="entry name" value="DHDPS"/>
    <property type="match status" value="1"/>
</dbReference>
<gene>
    <name evidence="4" type="ORF">HFP15_24910</name>
</gene>
<reference evidence="4 5" key="1">
    <citation type="submission" date="2020-04" db="EMBL/GenBank/DDBJ databases">
        <title>Novel species.</title>
        <authorList>
            <person name="Teo W.F.A."/>
            <person name="Lipun K."/>
            <person name="Srisuk N."/>
            <person name="Duangmal K."/>
        </authorList>
    </citation>
    <scope>NUCLEOTIDE SEQUENCE [LARGE SCALE GENOMIC DNA]</scope>
    <source>
        <strain evidence="4 5">K13G38</strain>
    </source>
</reference>
<dbReference type="SUPFAM" id="SSF51569">
    <property type="entry name" value="Aldolase"/>
    <property type="match status" value="1"/>
</dbReference>
<organism evidence="4 5">
    <name type="scientific">Amycolatopsis acididurans</name>
    <dbReference type="NCBI Taxonomy" id="2724524"/>
    <lineage>
        <taxon>Bacteria</taxon>
        <taxon>Bacillati</taxon>
        <taxon>Actinomycetota</taxon>
        <taxon>Actinomycetes</taxon>
        <taxon>Pseudonocardiales</taxon>
        <taxon>Pseudonocardiaceae</taxon>
        <taxon>Amycolatopsis</taxon>
    </lineage>
</organism>
<keyword evidence="5" id="KW-1185">Reference proteome</keyword>
<evidence type="ECO:0000313" key="5">
    <source>
        <dbReference type="Proteomes" id="UP000715441"/>
    </source>
</evidence>
<comment type="caution">
    <text evidence="4">The sequence shown here is derived from an EMBL/GenBank/DDBJ whole genome shotgun (WGS) entry which is preliminary data.</text>
</comment>
<comment type="similarity">
    <text evidence="1 3">Belongs to the DapA family.</text>
</comment>
<accession>A0ABX1J8T7</accession>
<evidence type="ECO:0000313" key="4">
    <source>
        <dbReference type="EMBL" id="NKQ56123.1"/>
    </source>
</evidence>
<sequence>MTAADLFPDEPQIMCMSITPFTPDGNVDENALRAHLRRLIDAHVGVYLASPGSGEGHALTVTETRRVYEIGVEECRGKVPVCANPRESRDVDSMLEIAGIAVAAGVDAVQIYQIDGGHGFTPTTPELYAYFRDVIRETDHPVIIGCNPVAGYLASVDLLERLCREFPRIVAVNVFETPLGYVAECRDRLPDHVRLFCGQTTAVQAWLLGATGMLSAAANVVPHTTAALGRCFAAGDLKAASLAATRLQRFYSAFVHTMAGAAWEKLALKILGLPGGNGVIRRPYLFPDEQAEARMRTQLAELGVPAWETEYAAR</sequence>
<evidence type="ECO:0000256" key="2">
    <source>
        <dbReference type="ARBA" id="ARBA00023239"/>
    </source>
</evidence>
<dbReference type="Pfam" id="PF00701">
    <property type="entry name" value="DHDPS"/>
    <property type="match status" value="1"/>
</dbReference>
<keyword evidence="2 3" id="KW-0456">Lyase</keyword>
<dbReference type="SMART" id="SM01130">
    <property type="entry name" value="DHDPS"/>
    <property type="match status" value="1"/>
</dbReference>
<proteinExistence type="inferred from homology"/>
<name>A0ABX1J8T7_9PSEU</name>
<dbReference type="PANTHER" id="PTHR12128">
    <property type="entry name" value="DIHYDRODIPICOLINATE SYNTHASE"/>
    <property type="match status" value="1"/>
</dbReference>
<dbReference type="InterPro" id="IPR002220">
    <property type="entry name" value="DapA-like"/>
</dbReference>
<dbReference type="InterPro" id="IPR013785">
    <property type="entry name" value="Aldolase_TIM"/>
</dbReference>
<dbReference type="Gene3D" id="3.20.20.70">
    <property type="entry name" value="Aldolase class I"/>
    <property type="match status" value="1"/>
</dbReference>
<dbReference type="RefSeq" id="WP_168519165.1">
    <property type="nucleotide sequence ID" value="NZ_JAAXLS010000020.1"/>
</dbReference>
<evidence type="ECO:0000256" key="1">
    <source>
        <dbReference type="ARBA" id="ARBA00007592"/>
    </source>
</evidence>